<organism evidence="2 3">
    <name type="scientific">Sclerotinia nivalis</name>
    <dbReference type="NCBI Taxonomy" id="352851"/>
    <lineage>
        <taxon>Eukaryota</taxon>
        <taxon>Fungi</taxon>
        <taxon>Dikarya</taxon>
        <taxon>Ascomycota</taxon>
        <taxon>Pezizomycotina</taxon>
        <taxon>Leotiomycetes</taxon>
        <taxon>Helotiales</taxon>
        <taxon>Sclerotiniaceae</taxon>
        <taxon>Sclerotinia</taxon>
    </lineage>
</organism>
<evidence type="ECO:0000313" key="2">
    <source>
        <dbReference type="EMBL" id="KAJ8062292.1"/>
    </source>
</evidence>
<accession>A0A9X0AGC1</accession>
<sequence length="399" mass="45746">MIHESYSKLLVGAHSEGLRELVEAALDLKGLPCDKWVVKRKEDATFEDLKLELLFMSACIHPENLKHLIHGDLPKVYSNPSMPSMKGYMLSLKDGSKKEKRIFIYIHYLADAVGISPTPEELENVLDTAEIYIRGFEKPNDQVSYRVSKRIDEVLGKYESKPDGKRRYIKGPTQLKVISEWISIMRGRIAYERLQGRFQEPLARPISEVGFESSLQRLEQHKKHVSSNYIMNLIEAIFLRDGGVYKNEQFVIFDCIEPCHGTFGEILCSRYAQAYSTHGGGFSYCDAGGGVNNANKHDGAHWSMAKEDLLKSDWFEPTIKKEVAKMRKEIEMINRLFTSAEEQDIQIEEMRRAIKEMEGLEEKFEISQNKLTAVAKEYCDLMDPMLELIRLANSGEFDD</sequence>
<comment type="caution">
    <text evidence="2">The sequence shown here is derived from an EMBL/GenBank/DDBJ whole genome shotgun (WGS) entry which is preliminary data.</text>
</comment>
<reference evidence="2" key="1">
    <citation type="submission" date="2022-11" db="EMBL/GenBank/DDBJ databases">
        <title>Genome Resource of Sclerotinia nivalis Strain SnTB1, a Plant Pathogen Isolated from American Ginseng.</title>
        <authorList>
            <person name="Fan S."/>
        </authorList>
    </citation>
    <scope>NUCLEOTIDE SEQUENCE</scope>
    <source>
        <strain evidence="2">SnTB1</strain>
    </source>
</reference>
<keyword evidence="3" id="KW-1185">Reference proteome</keyword>
<protein>
    <submittedName>
        <fullName evidence="2">Uncharacterized protein</fullName>
    </submittedName>
</protein>
<name>A0A9X0AGC1_9HELO</name>
<keyword evidence="1" id="KW-0175">Coiled coil</keyword>
<feature type="coiled-coil region" evidence="1">
    <location>
        <begin position="323"/>
        <end position="377"/>
    </location>
</feature>
<dbReference type="OrthoDB" id="3440338at2759"/>
<evidence type="ECO:0000313" key="3">
    <source>
        <dbReference type="Proteomes" id="UP001152300"/>
    </source>
</evidence>
<evidence type="ECO:0000256" key="1">
    <source>
        <dbReference type="SAM" id="Coils"/>
    </source>
</evidence>
<dbReference type="AlphaFoldDB" id="A0A9X0AGC1"/>
<dbReference type="EMBL" id="JAPEIS010000010">
    <property type="protein sequence ID" value="KAJ8062292.1"/>
    <property type="molecule type" value="Genomic_DNA"/>
</dbReference>
<dbReference type="Proteomes" id="UP001152300">
    <property type="component" value="Unassembled WGS sequence"/>
</dbReference>
<gene>
    <name evidence="2" type="ORF">OCU04_008838</name>
</gene>
<proteinExistence type="predicted"/>